<proteinExistence type="predicted"/>
<organism evidence="2 3">
    <name type="scientific">Linum trigynum</name>
    <dbReference type="NCBI Taxonomy" id="586398"/>
    <lineage>
        <taxon>Eukaryota</taxon>
        <taxon>Viridiplantae</taxon>
        <taxon>Streptophyta</taxon>
        <taxon>Embryophyta</taxon>
        <taxon>Tracheophyta</taxon>
        <taxon>Spermatophyta</taxon>
        <taxon>Magnoliopsida</taxon>
        <taxon>eudicotyledons</taxon>
        <taxon>Gunneridae</taxon>
        <taxon>Pentapetalae</taxon>
        <taxon>rosids</taxon>
        <taxon>fabids</taxon>
        <taxon>Malpighiales</taxon>
        <taxon>Linaceae</taxon>
        <taxon>Linum</taxon>
    </lineage>
</organism>
<dbReference type="Proteomes" id="UP001497516">
    <property type="component" value="Chromosome 9"/>
</dbReference>
<evidence type="ECO:0000256" key="1">
    <source>
        <dbReference type="SAM" id="MobiDB-lite"/>
    </source>
</evidence>
<sequence length="94" mass="9736">MSHTGTKQPPTLLAVSTSPRKEVQKFGVSCSTLAVSTSPHHGCSALSIEPRPSTSTALAHPPQRPDLSSSRWPAHGVTSSNSSSSPIGASMMLN</sequence>
<evidence type="ECO:0000313" key="2">
    <source>
        <dbReference type="EMBL" id="CAL1413732.1"/>
    </source>
</evidence>
<evidence type="ECO:0000313" key="3">
    <source>
        <dbReference type="Proteomes" id="UP001497516"/>
    </source>
</evidence>
<accession>A0AAV2GTC4</accession>
<keyword evidence="3" id="KW-1185">Reference proteome</keyword>
<reference evidence="2 3" key="1">
    <citation type="submission" date="2024-04" db="EMBL/GenBank/DDBJ databases">
        <authorList>
            <person name="Fracassetti M."/>
        </authorList>
    </citation>
    <scope>NUCLEOTIDE SEQUENCE [LARGE SCALE GENOMIC DNA]</scope>
</reference>
<feature type="region of interest" description="Disordered" evidence="1">
    <location>
        <begin position="39"/>
        <end position="94"/>
    </location>
</feature>
<protein>
    <submittedName>
        <fullName evidence="2">Uncharacterized protein</fullName>
    </submittedName>
</protein>
<dbReference type="AlphaFoldDB" id="A0AAV2GTC4"/>
<gene>
    <name evidence="2" type="ORF">LTRI10_LOCUS52941</name>
</gene>
<dbReference type="EMBL" id="OZ034822">
    <property type="protein sequence ID" value="CAL1413732.1"/>
    <property type="molecule type" value="Genomic_DNA"/>
</dbReference>
<name>A0AAV2GTC4_9ROSI</name>